<gene>
    <name evidence="1" type="ORF">C7459_10489</name>
</gene>
<dbReference type="Proteomes" id="UP000245634">
    <property type="component" value="Unassembled WGS sequence"/>
</dbReference>
<dbReference type="OrthoDB" id="9772976at2"/>
<evidence type="ECO:0000313" key="1">
    <source>
        <dbReference type="EMBL" id="PWK14887.1"/>
    </source>
</evidence>
<dbReference type="Pfam" id="PF10923">
    <property type="entry name" value="BrxC_BrxD"/>
    <property type="match status" value="1"/>
</dbReference>
<evidence type="ECO:0000313" key="2">
    <source>
        <dbReference type="Proteomes" id="UP000245634"/>
    </source>
</evidence>
<reference evidence="1 2" key="1">
    <citation type="submission" date="2018-05" db="EMBL/GenBank/DDBJ databases">
        <title>Genomic Encyclopedia of Type Strains, Phase IV (KMG-IV): sequencing the most valuable type-strain genomes for metagenomic binning, comparative biology and taxonomic classification.</title>
        <authorList>
            <person name="Goeker M."/>
        </authorList>
    </citation>
    <scope>NUCLEOTIDE SEQUENCE [LARGE SCALE GENOMIC DNA]</scope>
    <source>
        <strain evidence="1 2">DSM 18773</strain>
    </source>
</reference>
<dbReference type="InterPro" id="IPR021228">
    <property type="entry name" value="BrxD"/>
</dbReference>
<proteinExistence type="predicted"/>
<dbReference type="AlphaFoldDB" id="A0A316DC70"/>
<sequence length="445" mass="51074">MSQMVNNKLTRKAANAIIQSMGGGVVPQEGIEHVVVGRVREIRQLVEDLNLTADGLSCMKFLIGDYGTGKSFMATLTRYIAYRENFVVAYTDLTANRRLYAHDGKAVASYSDLIQNLSTKSKPHGNALRSLIERWLSDLQQKVALEHEFDGIPDASDARFTRLVTAEVQAVIRDVQELSGGFDFATVLGKYYNAYLSGDEQIQEYAIKWLRGEYRTKTEARADLGVREIINDDNWFDYVKVLTKFITSIGYRGLLVLFDEAINLYKIDHPQARSKNYERVLEFYNECTQGRAPNLMLMFMGTTDFLEDERRGLFSYKALKSRLQTNQYETDQFRDLRQPVIKLAPLSGEELYVLLQKMRDIYSALYQVEDVTRLITDDNIMEIVQKALARPGGAQFITPRELIREFIGILNLLHQNPDMERGEIFTERLELAQAETRRFTGRMLE</sequence>
<protein>
    <submittedName>
        <fullName evidence="1">P-loop uncharacterized protein DUF2791</fullName>
    </submittedName>
</protein>
<keyword evidence="2" id="KW-1185">Reference proteome</keyword>
<dbReference type="RefSeq" id="WP_109687255.1">
    <property type="nucleotide sequence ID" value="NZ_QGGL01000004.1"/>
</dbReference>
<comment type="caution">
    <text evidence="1">The sequence shown here is derived from an EMBL/GenBank/DDBJ whole genome shotgun (WGS) entry which is preliminary data.</text>
</comment>
<dbReference type="InterPro" id="IPR027417">
    <property type="entry name" value="P-loop_NTPase"/>
</dbReference>
<dbReference type="SUPFAM" id="SSF52540">
    <property type="entry name" value="P-loop containing nucleoside triphosphate hydrolases"/>
    <property type="match status" value="1"/>
</dbReference>
<name>A0A316DC70_9BACL</name>
<organism evidence="1 2">
    <name type="scientific">Tumebacillus permanentifrigoris</name>
    <dbReference type="NCBI Taxonomy" id="378543"/>
    <lineage>
        <taxon>Bacteria</taxon>
        <taxon>Bacillati</taxon>
        <taxon>Bacillota</taxon>
        <taxon>Bacilli</taxon>
        <taxon>Bacillales</taxon>
        <taxon>Alicyclobacillaceae</taxon>
        <taxon>Tumebacillus</taxon>
    </lineage>
</organism>
<dbReference type="EMBL" id="QGGL01000004">
    <property type="protein sequence ID" value="PWK14887.1"/>
    <property type="molecule type" value="Genomic_DNA"/>
</dbReference>
<accession>A0A316DC70</accession>